<evidence type="ECO:0000256" key="1">
    <source>
        <dbReference type="SAM" id="Phobius"/>
    </source>
</evidence>
<accession>A0A2N3HZ82</accession>
<keyword evidence="1" id="KW-1133">Transmembrane helix</keyword>
<keyword evidence="1" id="KW-0812">Transmembrane</keyword>
<feature type="transmembrane region" description="Helical" evidence="1">
    <location>
        <begin position="6"/>
        <end position="24"/>
    </location>
</feature>
<comment type="caution">
    <text evidence="2">The sequence shown here is derived from an EMBL/GenBank/DDBJ whole genome shotgun (WGS) entry which is preliminary data.</text>
</comment>
<evidence type="ECO:0000313" key="3">
    <source>
        <dbReference type="Proteomes" id="UP000233618"/>
    </source>
</evidence>
<dbReference type="Proteomes" id="UP000233618">
    <property type="component" value="Unassembled WGS sequence"/>
</dbReference>
<keyword evidence="3" id="KW-1185">Reference proteome</keyword>
<sequence length="68" mass="7611">MSFQLISTYAIVIFASGYTIYQFVRLFIKQKSSCGGSCGGCSFKNELKKRGISGNPILKNQNFTYIKN</sequence>
<protein>
    <recommendedName>
        <fullName evidence="4">FeoB-associated Cys-rich membrane protein</fullName>
    </recommendedName>
</protein>
<dbReference type="EMBL" id="MVDE01000029">
    <property type="protein sequence ID" value="PKQ63337.1"/>
    <property type="molecule type" value="Genomic_DNA"/>
</dbReference>
<keyword evidence="1" id="KW-0472">Membrane</keyword>
<gene>
    <name evidence="2" type="ORF">BZG01_16065</name>
</gene>
<evidence type="ECO:0000313" key="2">
    <source>
        <dbReference type="EMBL" id="PKQ63337.1"/>
    </source>
</evidence>
<proteinExistence type="predicted"/>
<dbReference type="RefSeq" id="WP_101310868.1">
    <property type="nucleotide sequence ID" value="NZ_CAXXEE010000003.1"/>
</dbReference>
<name>A0A2N3HZ82_9BACT</name>
<organism evidence="2 3">
    <name type="scientific">Labilibaculum manganireducens</name>
    <dbReference type="NCBI Taxonomy" id="1940525"/>
    <lineage>
        <taxon>Bacteria</taxon>
        <taxon>Pseudomonadati</taxon>
        <taxon>Bacteroidota</taxon>
        <taxon>Bacteroidia</taxon>
        <taxon>Marinilabiliales</taxon>
        <taxon>Marinifilaceae</taxon>
        <taxon>Labilibaculum</taxon>
    </lineage>
</organism>
<dbReference type="Pfam" id="PF12669">
    <property type="entry name" value="FeoB_associated"/>
    <property type="match status" value="1"/>
</dbReference>
<reference evidence="2 3" key="1">
    <citation type="journal article" date="2017" name="Front. Microbiol.">
        <title>Labilibaculum manganireducens gen. nov., sp. nov. and Labilibaculum filiforme sp. nov., Novel Bacteroidetes Isolated from Subsurface Sediments of the Baltic Sea.</title>
        <authorList>
            <person name="Vandieken V."/>
            <person name="Marshall I.P."/>
            <person name="Niemann H."/>
            <person name="Engelen B."/>
            <person name="Cypionka H."/>
        </authorList>
    </citation>
    <scope>NUCLEOTIDE SEQUENCE [LARGE SCALE GENOMIC DNA]</scope>
    <source>
        <strain evidence="2 3">59.10-2M</strain>
    </source>
</reference>
<evidence type="ECO:0008006" key="4">
    <source>
        <dbReference type="Google" id="ProtNLM"/>
    </source>
</evidence>
<dbReference type="AlphaFoldDB" id="A0A2N3HZ82"/>